<reference evidence="2" key="1">
    <citation type="submission" date="2015-05" db="EMBL/GenBank/DDBJ databases">
        <authorList>
            <consortium name="Pathogen Informatics"/>
        </authorList>
    </citation>
    <scope>NUCLEOTIDE SEQUENCE [LARGE SCALE GENOMIC DNA]</scope>
    <source>
        <strain evidence="2">T1-815</strain>
    </source>
</reference>
<keyword evidence="2" id="KW-1185">Reference proteome</keyword>
<dbReference type="EMBL" id="CVRQ01000009">
    <property type="protein sequence ID" value="CRL33629.1"/>
    <property type="molecule type" value="Genomic_DNA"/>
</dbReference>
<sequence>MIDYHRAYIGTKMELKPETFKGIMFKVKRSEKIFKKI</sequence>
<organism evidence="1 2">
    <name type="scientific">Agathobacter rectalis</name>
    <dbReference type="NCBI Taxonomy" id="39491"/>
    <lineage>
        <taxon>Bacteria</taxon>
        <taxon>Bacillati</taxon>
        <taxon>Bacillota</taxon>
        <taxon>Clostridia</taxon>
        <taxon>Lachnospirales</taxon>
        <taxon>Lachnospiraceae</taxon>
        <taxon>Agathobacter</taxon>
    </lineage>
</organism>
<dbReference type="AlphaFoldDB" id="A0A0M6WDT0"/>
<dbReference type="Proteomes" id="UP000049472">
    <property type="component" value="Unassembled WGS sequence"/>
</dbReference>
<protein>
    <submittedName>
        <fullName evidence="1">Uncharacterized protein</fullName>
    </submittedName>
</protein>
<accession>A0A0M6WDT0</accession>
<name>A0A0M6WDT0_9FIRM</name>
<gene>
    <name evidence="1" type="ORF">T1815_06191</name>
</gene>
<proteinExistence type="predicted"/>
<evidence type="ECO:0000313" key="2">
    <source>
        <dbReference type="Proteomes" id="UP000049472"/>
    </source>
</evidence>
<evidence type="ECO:0000313" key="1">
    <source>
        <dbReference type="EMBL" id="CRL33629.1"/>
    </source>
</evidence>